<protein>
    <submittedName>
        <fullName evidence="1">Uncharacterized protein</fullName>
    </submittedName>
</protein>
<comment type="caution">
    <text evidence="1">The sequence shown here is derived from an EMBL/GenBank/DDBJ whole genome shotgun (WGS) entry which is preliminary data.</text>
</comment>
<sequence length="47" mass="5186">MPGMGAIFRIQVPNGEGSTGRSFRVGIDRENTPYTERYVRVVEEVGG</sequence>
<evidence type="ECO:0000313" key="1">
    <source>
        <dbReference type="EMBL" id="GAC43254.1"/>
    </source>
</evidence>
<keyword evidence="2" id="KW-1185">Reference proteome</keyword>
<dbReference type="Proteomes" id="UP000029453">
    <property type="component" value="Unassembled WGS sequence"/>
</dbReference>
<reference evidence="1 2" key="1">
    <citation type="submission" date="2012-10" db="EMBL/GenBank/DDBJ databases">
        <title>Draft Genome Sequence of Paenibacillus popilliae ATCC 14706T.</title>
        <authorList>
            <person name="Iiyama K."/>
            <person name="Mori K."/>
            <person name="Mon H."/>
            <person name="Chieda Y."/>
            <person name="Lee J.M."/>
            <person name="Kusakabe T."/>
            <person name="Tashiro K."/>
            <person name="Asano S."/>
            <person name="Yasunaga-Aoki C."/>
            <person name="Shimizu S."/>
        </authorList>
    </citation>
    <scope>NUCLEOTIDE SEQUENCE [LARGE SCALE GENOMIC DNA]</scope>
    <source>
        <strain evidence="1 2">ATCC 14706</strain>
    </source>
</reference>
<accession>M9M2R1</accession>
<evidence type="ECO:0000313" key="2">
    <source>
        <dbReference type="Proteomes" id="UP000029453"/>
    </source>
</evidence>
<dbReference type="AlphaFoldDB" id="M9M2R1"/>
<name>M9M2R1_PAEPP</name>
<organism evidence="1 2">
    <name type="scientific">Paenibacillus popilliae ATCC 14706</name>
    <dbReference type="NCBI Taxonomy" id="1212764"/>
    <lineage>
        <taxon>Bacteria</taxon>
        <taxon>Bacillati</taxon>
        <taxon>Bacillota</taxon>
        <taxon>Bacilli</taxon>
        <taxon>Bacillales</taxon>
        <taxon>Paenibacillaceae</taxon>
        <taxon>Paenibacillus</taxon>
    </lineage>
</organism>
<dbReference type="EMBL" id="BALG01000186">
    <property type="protein sequence ID" value="GAC43254.1"/>
    <property type="molecule type" value="Genomic_DNA"/>
</dbReference>
<proteinExistence type="predicted"/>
<dbReference type="RefSeq" id="WP_006286876.1">
    <property type="nucleotide sequence ID" value="NZ_BALG01000186.1"/>
</dbReference>
<gene>
    <name evidence="1" type="ORF">PPOP_2621</name>
</gene>